<evidence type="ECO:0000313" key="3">
    <source>
        <dbReference type="Proteomes" id="UP001165121"/>
    </source>
</evidence>
<reference evidence="2" key="1">
    <citation type="submission" date="2023-04" db="EMBL/GenBank/DDBJ databases">
        <title>Phytophthora fragariaefolia NBRC 109709.</title>
        <authorList>
            <person name="Ichikawa N."/>
            <person name="Sato H."/>
            <person name="Tonouchi N."/>
        </authorList>
    </citation>
    <scope>NUCLEOTIDE SEQUENCE</scope>
    <source>
        <strain evidence="2">NBRC 109709</strain>
    </source>
</reference>
<organism evidence="2 3">
    <name type="scientific">Phytophthora fragariaefolia</name>
    <dbReference type="NCBI Taxonomy" id="1490495"/>
    <lineage>
        <taxon>Eukaryota</taxon>
        <taxon>Sar</taxon>
        <taxon>Stramenopiles</taxon>
        <taxon>Oomycota</taxon>
        <taxon>Peronosporomycetes</taxon>
        <taxon>Peronosporales</taxon>
        <taxon>Peronosporaceae</taxon>
        <taxon>Phytophthora</taxon>
    </lineage>
</organism>
<evidence type="ECO:0000256" key="1">
    <source>
        <dbReference type="SAM" id="MobiDB-lite"/>
    </source>
</evidence>
<sequence length="118" mass="12137">MVEISEADVSVAGTPVEASVADEAVSSDLDSANEGLWADLVRNSELPRVEGSPNPSLTVSLSRLLDPATASAPDQPSPPVGSGLRAPPTPSSLSALIDRLKVEALDLWVGHEIATSPD</sequence>
<dbReference type="EMBL" id="BSXT01002002">
    <property type="protein sequence ID" value="GMF46654.1"/>
    <property type="molecule type" value="Genomic_DNA"/>
</dbReference>
<feature type="region of interest" description="Disordered" evidence="1">
    <location>
        <begin position="65"/>
        <end position="89"/>
    </location>
</feature>
<dbReference type="Proteomes" id="UP001165121">
    <property type="component" value="Unassembled WGS sequence"/>
</dbReference>
<name>A0A9W6XTM1_9STRA</name>
<protein>
    <submittedName>
        <fullName evidence="2">Unnamed protein product</fullName>
    </submittedName>
</protein>
<keyword evidence="3" id="KW-1185">Reference proteome</keyword>
<comment type="caution">
    <text evidence="2">The sequence shown here is derived from an EMBL/GenBank/DDBJ whole genome shotgun (WGS) entry which is preliminary data.</text>
</comment>
<gene>
    <name evidence="2" type="ORF">Pfra01_001726200</name>
</gene>
<accession>A0A9W6XTM1</accession>
<dbReference type="AlphaFoldDB" id="A0A9W6XTM1"/>
<evidence type="ECO:0000313" key="2">
    <source>
        <dbReference type="EMBL" id="GMF46654.1"/>
    </source>
</evidence>
<proteinExistence type="predicted"/>